<dbReference type="EMBL" id="HBIK01026556">
    <property type="protein sequence ID" value="CAE0387400.1"/>
    <property type="molecule type" value="Transcribed_RNA"/>
</dbReference>
<organism evidence="1">
    <name type="scientific">Euplotes crassus</name>
    <dbReference type="NCBI Taxonomy" id="5936"/>
    <lineage>
        <taxon>Eukaryota</taxon>
        <taxon>Sar</taxon>
        <taxon>Alveolata</taxon>
        <taxon>Ciliophora</taxon>
        <taxon>Intramacronucleata</taxon>
        <taxon>Spirotrichea</taxon>
        <taxon>Hypotrichia</taxon>
        <taxon>Euplotida</taxon>
        <taxon>Euplotidae</taxon>
        <taxon>Moneuplotes</taxon>
    </lineage>
</organism>
<proteinExistence type="predicted"/>
<gene>
    <name evidence="1" type="ORF">ECRA1380_LOCUS12372</name>
</gene>
<reference evidence="1" key="1">
    <citation type="submission" date="2021-01" db="EMBL/GenBank/DDBJ databases">
        <authorList>
            <person name="Corre E."/>
            <person name="Pelletier E."/>
            <person name="Niang G."/>
            <person name="Scheremetjew M."/>
            <person name="Finn R."/>
            <person name="Kale V."/>
            <person name="Holt S."/>
            <person name="Cochrane G."/>
            <person name="Meng A."/>
            <person name="Brown T."/>
            <person name="Cohen L."/>
        </authorList>
    </citation>
    <scope>NUCLEOTIDE SEQUENCE</scope>
    <source>
        <strain evidence="1">CT5</strain>
    </source>
</reference>
<evidence type="ECO:0000313" key="1">
    <source>
        <dbReference type="EMBL" id="CAE0387400.1"/>
    </source>
</evidence>
<name>A0A7S3KLE6_EUPCR</name>
<accession>A0A7S3KLE6</accession>
<protein>
    <submittedName>
        <fullName evidence="1">Uncharacterized protein</fullName>
    </submittedName>
</protein>
<dbReference type="AlphaFoldDB" id="A0A7S3KLE6"/>
<sequence length="105" mass="12234">MFAETFWYGLITNMATQWMEVVAKYIHRNTCLSIPSRPMMRSQRAALLAKNITGYSLANLLSLRPPKNSFWNAFIWPSVIDFVEFHFHQTNTMTDIKNTSNITDE</sequence>